<organism evidence="1">
    <name type="scientific">uncultured Caudovirales phage</name>
    <dbReference type="NCBI Taxonomy" id="2100421"/>
    <lineage>
        <taxon>Viruses</taxon>
        <taxon>Duplodnaviria</taxon>
        <taxon>Heunggongvirae</taxon>
        <taxon>Uroviricota</taxon>
        <taxon>Caudoviricetes</taxon>
        <taxon>Peduoviridae</taxon>
        <taxon>Maltschvirus</taxon>
        <taxon>Maltschvirus maltsch</taxon>
    </lineage>
</organism>
<proteinExistence type="predicted"/>
<reference evidence="1" key="1">
    <citation type="submission" date="2020-04" db="EMBL/GenBank/DDBJ databases">
        <authorList>
            <person name="Chiriac C."/>
            <person name="Salcher M."/>
            <person name="Ghai R."/>
            <person name="Kavagutti S V."/>
        </authorList>
    </citation>
    <scope>NUCLEOTIDE SEQUENCE</scope>
</reference>
<accession>A0A6J5NYJ3</accession>
<evidence type="ECO:0000313" key="1">
    <source>
        <dbReference type="EMBL" id="CAB4162786.1"/>
    </source>
</evidence>
<protein>
    <submittedName>
        <fullName evidence="1">PAAR motif</fullName>
    </submittedName>
</protein>
<dbReference type="EMBL" id="LR796734">
    <property type="protein sequence ID" value="CAB4162786.1"/>
    <property type="molecule type" value="Genomic_DNA"/>
</dbReference>
<name>A0A6J5NYJ3_9CAUD</name>
<dbReference type="Gene3D" id="2.60.200.60">
    <property type="match status" value="1"/>
</dbReference>
<gene>
    <name evidence="1" type="ORF">UFOVP787_115</name>
</gene>
<dbReference type="Pfam" id="PF05488">
    <property type="entry name" value="PAAR_motif"/>
    <property type="match status" value="1"/>
</dbReference>
<sequence length="106" mass="11003">MKMSLARGSGGDTISTGHGCDSTTVTDQCSPSVFVNGKGVVRLGDLTVIHNVPAVDPPCIPHAVPMTTFENGYSYTVFANGLNIARKGDKYSGEELITGSPNVNCG</sequence>
<dbReference type="InterPro" id="IPR008727">
    <property type="entry name" value="PAAR_motif"/>
</dbReference>